<dbReference type="EMBL" id="FRAR01000023">
    <property type="protein sequence ID" value="SHK76207.1"/>
    <property type="molecule type" value="Genomic_DNA"/>
</dbReference>
<dbReference type="Gene3D" id="2.160.10.10">
    <property type="entry name" value="Hexapeptide repeat proteins"/>
    <property type="match status" value="1"/>
</dbReference>
<dbReference type="GO" id="GO:0016740">
    <property type="term" value="F:transferase activity"/>
    <property type="evidence" value="ECO:0007669"/>
    <property type="project" value="UniProtKB-KW"/>
</dbReference>
<keyword evidence="4" id="KW-1185">Reference proteome</keyword>
<evidence type="ECO:0000256" key="2">
    <source>
        <dbReference type="ARBA" id="ARBA00022737"/>
    </source>
</evidence>
<sequence length="180" mass="20412">MTFKRLYLILRLGLESDGYKKASYLKKIKYFAKQGENCYWQPVKIPPEPELIKMGNNVVVASDVSFITHDVIHYVLKHVAPNEFFRLQLGPIQIGNNVFIGSKSIILPNVKIGSNVIIGGGSIVSCDIPDGRIVAGVPAKEIGSFENLLNKRKLDVVEMRNKIQRYEEEWLVFYKNRSGE</sequence>
<keyword evidence="1 3" id="KW-0808">Transferase</keyword>
<name>A0A1M6V3Y5_9FIRM</name>
<gene>
    <name evidence="3" type="ORF">SAMN02745123_03036</name>
</gene>
<dbReference type="PROSITE" id="PS00101">
    <property type="entry name" value="HEXAPEP_TRANSFERASES"/>
    <property type="match status" value="1"/>
</dbReference>
<dbReference type="CDD" id="cd04647">
    <property type="entry name" value="LbH_MAT_like"/>
    <property type="match status" value="1"/>
</dbReference>
<dbReference type="SUPFAM" id="SSF51161">
    <property type="entry name" value="Trimeric LpxA-like enzymes"/>
    <property type="match status" value="1"/>
</dbReference>
<dbReference type="InterPro" id="IPR018357">
    <property type="entry name" value="Hexapep_transf_CS"/>
</dbReference>
<dbReference type="Pfam" id="PF00132">
    <property type="entry name" value="Hexapep"/>
    <property type="match status" value="1"/>
</dbReference>
<evidence type="ECO:0000313" key="4">
    <source>
        <dbReference type="Proteomes" id="UP000183997"/>
    </source>
</evidence>
<dbReference type="PANTHER" id="PTHR43300">
    <property type="entry name" value="ACETYLTRANSFERASE"/>
    <property type="match status" value="1"/>
</dbReference>
<dbReference type="Proteomes" id="UP000183997">
    <property type="component" value="Unassembled WGS sequence"/>
</dbReference>
<evidence type="ECO:0000256" key="1">
    <source>
        <dbReference type="ARBA" id="ARBA00022679"/>
    </source>
</evidence>
<dbReference type="InterPro" id="IPR011004">
    <property type="entry name" value="Trimer_LpxA-like_sf"/>
</dbReference>
<protein>
    <submittedName>
        <fullName evidence="3">Acetyltransferase (Isoleucine patch superfamily)</fullName>
    </submittedName>
</protein>
<dbReference type="InterPro" id="IPR001451">
    <property type="entry name" value="Hexapep"/>
</dbReference>
<keyword evidence="2" id="KW-0677">Repeat</keyword>
<evidence type="ECO:0000313" key="3">
    <source>
        <dbReference type="EMBL" id="SHK76207.1"/>
    </source>
</evidence>
<dbReference type="RefSeq" id="WP_072916007.1">
    <property type="nucleotide sequence ID" value="NZ_FRAR01000023.1"/>
</dbReference>
<organism evidence="3 4">
    <name type="scientific">Desulforamulus aeronauticus DSM 10349</name>
    <dbReference type="NCBI Taxonomy" id="1121421"/>
    <lineage>
        <taxon>Bacteria</taxon>
        <taxon>Bacillati</taxon>
        <taxon>Bacillota</taxon>
        <taxon>Clostridia</taxon>
        <taxon>Eubacteriales</taxon>
        <taxon>Peptococcaceae</taxon>
        <taxon>Desulforamulus</taxon>
    </lineage>
</organism>
<dbReference type="PANTHER" id="PTHR43300:SF11">
    <property type="entry name" value="ACETYLTRANSFERASE RV3034C-RELATED"/>
    <property type="match status" value="1"/>
</dbReference>
<reference evidence="4" key="1">
    <citation type="submission" date="2016-11" db="EMBL/GenBank/DDBJ databases">
        <authorList>
            <person name="Varghese N."/>
            <person name="Submissions S."/>
        </authorList>
    </citation>
    <scope>NUCLEOTIDE SEQUENCE [LARGE SCALE GENOMIC DNA]</scope>
    <source>
        <strain evidence="4">DSM 10349</strain>
    </source>
</reference>
<dbReference type="STRING" id="1121421.SAMN02745123_03036"/>
<proteinExistence type="predicted"/>
<dbReference type="InterPro" id="IPR050179">
    <property type="entry name" value="Trans_hexapeptide_repeat"/>
</dbReference>
<dbReference type="OrthoDB" id="9801697at2"/>
<dbReference type="AlphaFoldDB" id="A0A1M6V3Y5"/>
<accession>A0A1M6V3Y5</accession>